<protein>
    <submittedName>
        <fullName evidence="2">DUF4369 domain-containing protein</fullName>
    </submittedName>
</protein>
<feature type="domain" description="DUF4369" evidence="1">
    <location>
        <begin position="25"/>
        <end position="119"/>
    </location>
</feature>
<accession>A0A4U5TRD9</accession>
<proteinExistence type="predicted"/>
<sequence>MKIKLLCLVVFISTLSCETKNPDLTITGEISGLKKGKLYLQKVKDSAIINIDSLELYNTNQFQFDVQLNHPEVMYLQLEKDTLERADNFIAFFADKGHLNVNAELDAFMYAKIKADYKNQQQFQEYSQNIKRFGDQKLELIKAELEARKANNQNRLDSINQAYNKMSTRRYLYAINFAMNHPDLEVSPYVILNQAQYINTKYLDSVYQSFDKSIQKSYYGQELNNLVTQRHSN</sequence>
<dbReference type="Proteomes" id="UP000306552">
    <property type="component" value="Unassembled WGS sequence"/>
</dbReference>
<dbReference type="PROSITE" id="PS51257">
    <property type="entry name" value="PROKAR_LIPOPROTEIN"/>
    <property type="match status" value="1"/>
</dbReference>
<reference evidence="2 3" key="1">
    <citation type="submission" date="2019-04" db="EMBL/GenBank/DDBJ databases">
        <title>Psychroflexus halotolerans sp. nov., isolated from a marine solar saltern.</title>
        <authorList>
            <person name="Feng X."/>
        </authorList>
    </citation>
    <scope>NUCLEOTIDE SEQUENCE [LARGE SCALE GENOMIC DNA]</scope>
    <source>
        <strain evidence="2 3">WDS2C27</strain>
    </source>
</reference>
<keyword evidence="3" id="KW-1185">Reference proteome</keyword>
<dbReference type="AlphaFoldDB" id="A0A4U5TRD9"/>
<dbReference type="RefSeq" id="WP_138931758.1">
    <property type="nucleotide sequence ID" value="NZ_SWMU01000002.1"/>
</dbReference>
<dbReference type="InterPro" id="IPR025380">
    <property type="entry name" value="DUF4369"/>
</dbReference>
<dbReference type="Pfam" id="PF14289">
    <property type="entry name" value="DUF4369"/>
    <property type="match status" value="1"/>
</dbReference>
<evidence type="ECO:0000313" key="2">
    <source>
        <dbReference type="EMBL" id="TKS56656.1"/>
    </source>
</evidence>
<name>A0A4U5TRD9_9FLAO</name>
<comment type="caution">
    <text evidence="2">The sequence shown here is derived from an EMBL/GenBank/DDBJ whole genome shotgun (WGS) entry which is preliminary data.</text>
</comment>
<organism evidence="2 3">
    <name type="scientific">Mesohalobacter halotolerans</name>
    <dbReference type="NCBI Taxonomy" id="1883405"/>
    <lineage>
        <taxon>Bacteria</taxon>
        <taxon>Pseudomonadati</taxon>
        <taxon>Bacteroidota</taxon>
        <taxon>Flavobacteriia</taxon>
        <taxon>Flavobacteriales</taxon>
        <taxon>Flavobacteriaceae</taxon>
        <taxon>Mesohalobacter</taxon>
    </lineage>
</organism>
<evidence type="ECO:0000313" key="3">
    <source>
        <dbReference type="Proteomes" id="UP000306552"/>
    </source>
</evidence>
<evidence type="ECO:0000259" key="1">
    <source>
        <dbReference type="Pfam" id="PF14289"/>
    </source>
</evidence>
<dbReference type="EMBL" id="SWMU01000002">
    <property type="protein sequence ID" value="TKS56656.1"/>
    <property type="molecule type" value="Genomic_DNA"/>
</dbReference>
<dbReference type="OrthoDB" id="1143206at2"/>
<gene>
    <name evidence="2" type="ORF">FCN74_06395</name>
</gene>